<reference evidence="2 3" key="1">
    <citation type="journal article" date="2019" name="Sci. Rep.">
        <title>Orb-weaving spider Araneus ventricosus genome elucidates the spidroin gene catalogue.</title>
        <authorList>
            <person name="Kono N."/>
            <person name="Nakamura H."/>
            <person name="Ohtoshi R."/>
            <person name="Moran D.A.P."/>
            <person name="Shinohara A."/>
            <person name="Yoshida Y."/>
            <person name="Fujiwara M."/>
            <person name="Mori M."/>
            <person name="Tomita M."/>
            <person name="Arakawa K."/>
        </authorList>
    </citation>
    <scope>NUCLEOTIDE SEQUENCE [LARGE SCALE GENOMIC DNA]</scope>
</reference>
<feature type="compositionally biased region" description="Polar residues" evidence="1">
    <location>
        <begin position="1783"/>
        <end position="1795"/>
    </location>
</feature>
<evidence type="ECO:0000313" key="3">
    <source>
        <dbReference type="Proteomes" id="UP000499080"/>
    </source>
</evidence>
<feature type="compositionally biased region" description="Polar residues" evidence="1">
    <location>
        <begin position="2400"/>
        <end position="2432"/>
    </location>
</feature>
<feature type="region of interest" description="Disordered" evidence="1">
    <location>
        <begin position="2475"/>
        <end position="2558"/>
    </location>
</feature>
<dbReference type="OrthoDB" id="10430361at2759"/>
<name>A0A4Y2NDK1_ARAVE</name>
<accession>A0A4Y2NDK1</accession>
<feature type="compositionally biased region" description="Polar residues" evidence="1">
    <location>
        <begin position="2504"/>
        <end position="2522"/>
    </location>
</feature>
<feature type="compositionally biased region" description="Polar residues" evidence="1">
    <location>
        <begin position="1611"/>
        <end position="1627"/>
    </location>
</feature>
<keyword evidence="3" id="KW-1185">Reference proteome</keyword>
<feature type="region of interest" description="Disordered" evidence="1">
    <location>
        <begin position="1783"/>
        <end position="1812"/>
    </location>
</feature>
<proteinExistence type="predicted"/>
<feature type="region of interest" description="Disordered" evidence="1">
    <location>
        <begin position="1171"/>
        <end position="1190"/>
    </location>
</feature>
<feature type="region of interest" description="Disordered" evidence="1">
    <location>
        <begin position="2304"/>
        <end position="2326"/>
    </location>
</feature>
<comment type="caution">
    <text evidence="2">The sequence shown here is derived from an EMBL/GenBank/DDBJ whole genome shotgun (WGS) entry which is preliminary data.</text>
</comment>
<gene>
    <name evidence="2" type="ORF">AVEN_152644_1</name>
</gene>
<protein>
    <submittedName>
        <fullName evidence="2">Uncharacterized protein</fullName>
    </submittedName>
</protein>
<sequence>MTRMTPDLAPILQTSGGHMTSYLLFSVKQAQYTLDLWWNIVWNLEPSGFEADTLPLGYRGLFHCGKHIEAHEKHFPDQLGTHKHTTEIAHYGNSNGEHDIILGGRKVEVHEKHFLDQRGTNRNTTQIAHDENKDGNEEYPNILEHDVIVGGIEAHEEHVSSHSGSIEHTTQMMHIEFLDDNKKYLDKSQNPAIPGGSKIQTHGQHVINQDSNGRNVLKIEHNENPNTNKEEFFNKRGHGIILGGNKTDIHHLLVVEIKDLKNAKSLEHTDGNEEDINDHEVFLDGSATETRDKHTTKIALSREDPKESIKVEYFDKKGDHLRKRLHNTSAFENTEYLKERAHAEFSSESKDGKNGSEHAAAVKNKQNINQRNYRLSNNPIRYEPDHFGFYDYYDLLSQVAAFKGTSHHLKLTRKTKSPSVDFDKKSLNIKEEITSPGTASTQFPLISSSPVSHSITNYARPDLTSYIDQNTFHVVKTTQRTKIHSVIPQPSYSTDNYLKQAHQIESTSMFSKNSENDKAKYAPLLATSSQFLSTSSSPISRSIRARTDQTVTHKNNLHQSKTTRSFKIYTKPFTIKYATSNNLKRKFKTASTSYFNHPASYKTKDTPPIIFTTEFFSSSSSLNSQGASEYARRLHLLPSLHQKVFDQIKTTQKTKILTTLPPSATLKPILNYVIMCKTINATKFDSQPLVFRRRSNPVHRFPFIQRRSFSQEKKNIFVSTPQPPTMVPYKVQKVEIGPREYTVCGYHHYTTKRSLYQPSNSNKSSFRHISTPFKISSNDYADSGEKSIGTFVPKIHTKLKIFHNSDNLHGKTFNINSRRKAGIHLHNQNWLVTKNHYSPRSNVYEYVIAPRTSASKSKQFFTQATVTLPTFNRKHKTVVEKLSEPISEFVTRNFKSTAHKNGFYQVSTKDTYKILTEKPIKSMHQNYPLYSNNNAHFSSTQREDNETRSSTVSENINKKFHENEKNVKYAQSSFKHYTFPRTRRPISISTIYSSTSTPVYLSISYPETLDKITQDSFTTKHSIPAVMTTPVKTSMFRPSPSDTKDSSILKTTYPSYSQKRNIPRIAQEKELTYMNYKPITYIPHTVTTKRNRVLVKTISNYPQTAASLFPSRRTKNIDEKANYPSYSTKESIRRITLEPKKYISHNKPITLFPDSVTAKWNQGFQKPSSHYSDTLQPYSSTSKTKHTSRHATFPSYSTEQNIYRISKESEGFTSYNKPISYSVYVEKKRTKNTDKTATFSQQEPVTNAQKSGMITTSTESTNVNANIYSTEEYTTISNKKHESLISEDQLKVYKNKFYYPTLIQRNTSSTKQLAPIYSLYTTTDSSYTRGYKIAETVTKDTFSHSSNQKPTMLMTPSTIKSFDYNSRITRPSTGYELKRGKTKAYLTLPISQYLPLITQKPPKVFVSNPSTYTLTHRFKNKPTTVDDKNEETDILLSPRVSEKDNIRPPSDLMLYWLCYRSMHLGENNQNCAFNQRQTEQITSSFDKIMKPSVESTSMHLTTDTTDKEFSQTAARSNFLQTTALSYPPRRTKTIEAKLVYPSYSIENSIRRKILEPEESTSHKKPVTLFSYMVTAKRNQRFRQSTAHYFDTLQPYSSTSRTKRTTEHAISPSYSTEQNTYRNSQESKGFTSYNKPVSYFPYSFPAEKKGTKNERISATFSRQEPFTNAQKSRLITTSTESTNFNANIYSTEDYASISNKKHISLTSEEQLNTSENYQLTTPSVHHHPIEEPASNFTSMKYKPFITYSLITTPDNLHSTTSLPLLIRTPLADNGEYSPKAISSETTNNARMENQPRNFKPKYLPQDPKRSTGKYLSSPFSVKSTFQTIDESKFYYPTLSQKNTMLSTKQPATTYSIYTTGASSYTRDYKIANTLAKESYSHSFHHKPTTLMTPNTIKSFNYYSRFTPPSVVYDLKRDETRAYLTLPILQYKPLVTQKPQKVIINKQSTSAFAHPFRNKPTTVDDKNNKETDILLSTRVSEKDNIRPPSDLMLYWLCYRSMHLGKNNKNFNFSQQQTEPITNNFCEVMKSNVASTSMQHITDVTDKDLQLDIFQSHFTPSILNSSKVSPGSHLSIDSRVLRTRHSNGQINNAHKPEEYVSIHNMPTTRLPLRMKVDNFQSNYLHLTMTKSDFLASPFFFQKSETYKGHFSNKATEAYSSFTPEPSDSSTIHLPSNIHAHKFSTWNSFNHQPRYISKSSTINIKTVSSSNQYTVSPYNRKNTLKLHDIHKTLFSNTQRNYLATKLYIPYIFKQRIATSSPTLSSVQYQQKSNIPKFSPRLYTSILASKNGNPTIKFPSYIKRQPTKSTSLDSTYKTTHNRNPNNSKFSSRLYTTNFSATQNDNTTTKLPSYIVRQSTKSTSLDYIYTTSEVRHPIVDTTDSLSNTEYSLKSDKVLRYTKKNSENSLSTEPSNQPSRKSLDHLTNSVPNTSPSSKPETVLENPEFYKIPLSKEVSAIEKFKYFSTKLPLYLRLKETIRRKSSKGESRRTSVKRFTVNMPEFTAKDQNKTVPTQQNAPELNVAQQSGEDLGRRRGRPGGGGGRKRSGFKTSPRLGGRPAKIKD</sequence>
<organism evidence="2 3">
    <name type="scientific">Araneus ventricosus</name>
    <name type="common">Orbweaver spider</name>
    <name type="synonym">Epeira ventricosa</name>
    <dbReference type="NCBI Taxonomy" id="182803"/>
    <lineage>
        <taxon>Eukaryota</taxon>
        <taxon>Metazoa</taxon>
        <taxon>Ecdysozoa</taxon>
        <taxon>Arthropoda</taxon>
        <taxon>Chelicerata</taxon>
        <taxon>Arachnida</taxon>
        <taxon>Araneae</taxon>
        <taxon>Araneomorphae</taxon>
        <taxon>Entelegynae</taxon>
        <taxon>Araneoidea</taxon>
        <taxon>Araneidae</taxon>
        <taxon>Araneus</taxon>
    </lineage>
</organism>
<evidence type="ECO:0000313" key="2">
    <source>
        <dbReference type="EMBL" id="GBN37475.1"/>
    </source>
</evidence>
<feature type="region of interest" description="Disordered" evidence="1">
    <location>
        <begin position="2397"/>
        <end position="2435"/>
    </location>
</feature>
<evidence type="ECO:0000256" key="1">
    <source>
        <dbReference type="SAM" id="MobiDB-lite"/>
    </source>
</evidence>
<feature type="compositionally biased region" description="Basic and acidic residues" evidence="1">
    <location>
        <begin position="2475"/>
        <end position="2484"/>
    </location>
</feature>
<dbReference type="EMBL" id="BGPR01009023">
    <property type="protein sequence ID" value="GBN37475.1"/>
    <property type="molecule type" value="Genomic_DNA"/>
</dbReference>
<feature type="region of interest" description="Disordered" evidence="1">
    <location>
        <begin position="1599"/>
        <end position="1627"/>
    </location>
</feature>
<dbReference type="Proteomes" id="UP000499080">
    <property type="component" value="Unassembled WGS sequence"/>
</dbReference>